<sequence>MAAATPVLGGITTIPGFENSLEIEGLARFAVEEYNKKQNALVLELKKVLDAKQQVVAGLMYYLKLEVVDRGENKNKVYEAKVWVKPGNSKELEEFRPVSDA</sequence>
<keyword evidence="2 3" id="KW-0789">Thiol protease inhibitor</keyword>
<name>A0AAD2A555_9LAMI</name>
<dbReference type="PROSITE" id="PS00287">
    <property type="entry name" value="CYSTATIN"/>
    <property type="match status" value="1"/>
</dbReference>
<reference evidence="5" key="1">
    <citation type="submission" date="2023-05" db="EMBL/GenBank/DDBJ databases">
        <authorList>
            <person name="Huff M."/>
        </authorList>
    </citation>
    <scope>NUCLEOTIDE SEQUENCE</scope>
</reference>
<comment type="similarity">
    <text evidence="3">Belongs to the cystatin family. Phytocystatin subfamily.</text>
</comment>
<keyword evidence="1 3" id="KW-0646">Protease inhibitor</keyword>
<evidence type="ECO:0000256" key="1">
    <source>
        <dbReference type="ARBA" id="ARBA00022690"/>
    </source>
</evidence>
<dbReference type="InterPro" id="IPR027214">
    <property type="entry name" value="Cystatin"/>
</dbReference>
<accession>A0AAD2A555</accession>
<dbReference type="Gene3D" id="3.10.450.10">
    <property type="match status" value="1"/>
</dbReference>
<evidence type="ECO:0000256" key="2">
    <source>
        <dbReference type="ARBA" id="ARBA00022704"/>
    </source>
</evidence>
<dbReference type="PANTHER" id="PTHR11413">
    <property type="entry name" value="CYSTATIN FAMILY MEMBER"/>
    <property type="match status" value="1"/>
</dbReference>
<evidence type="ECO:0000313" key="5">
    <source>
        <dbReference type="EMBL" id="CAI9781338.1"/>
    </source>
</evidence>
<dbReference type="SUPFAM" id="SSF54403">
    <property type="entry name" value="Cystatin/monellin"/>
    <property type="match status" value="1"/>
</dbReference>
<dbReference type="InterPro" id="IPR046350">
    <property type="entry name" value="Cystatin_sf"/>
</dbReference>
<evidence type="ECO:0000259" key="4">
    <source>
        <dbReference type="SMART" id="SM00043"/>
    </source>
</evidence>
<dbReference type="SMART" id="SM00043">
    <property type="entry name" value="CY"/>
    <property type="match status" value="1"/>
</dbReference>
<keyword evidence="6" id="KW-1185">Reference proteome</keyword>
<dbReference type="InterPro" id="IPR018073">
    <property type="entry name" value="Prot_inh_cystat_CS"/>
</dbReference>
<dbReference type="EMBL" id="OU503053">
    <property type="protein sequence ID" value="CAI9781338.1"/>
    <property type="molecule type" value="Genomic_DNA"/>
</dbReference>
<gene>
    <name evidence="5" type="ORF">FPE_LOCUS28768</name>
</gene>
<dbReference type="AlphaFoldDB" id="A0AAD2A555"/>
<dbReference type="CDD" id="cd00042">
    <property type="entry name" value="CY"/>
    <property type="match status" value="1"/>
</dbReference>
<organism evidence="5 6">
    <name type="scientific">Fraxinus pennsylvanica</name>
    <dbReference type="NCBI Taxonomy" id="56036"/>
    <lineage>
        <taxon>Eukaryota</taxon>
        <taxon>Viridiplantae</taxon>
        <taxon>Streptophyta</taxon>
        <taxon>Embryophyta</taxon>
        <taxon>Tracheophyta</taxon>
        <taxon>Spermatophyta</taxon>
        <taxon>Magnoliopsida</taxon>
        <taxon>eudicotyledons</taxon>
        <taxon>Gunneridae</taxon>
        <taxon>Pentapetalae</taxon>
        <taxon>asterids</taxon>
        <taxon>lamiids</taxon>
        <taxon>Lamiales</taxon>
        <taxon>Oleaceae</taxon>
        <taxon>Oleeae</taxon>
        <taxon>Fraxinus</taxon>
    </lineage>
</organism>
<dbReference type="InterPro" id="IPR000010">
    <property type="entry name" value="Cystatin_dom"/>
</dbReference>
<dbReference type="Pfam" id="PF00031">
    <property type="entry name" value="Cystatin"/>
    <property type="match status" value="1"/>
</dbReference>
<evidence type="ECO:0000313" key="6">
    <source>
        <dbReference type="Proteomes" id="UP000834106"/>
    </source>
</evidence>
<proteinExistence type="inferred from homology"/>
<protein>
    <recommendedName>
        <fullName evidence="3">Cysteine proteinase inhibitor</fullName>
    </recommendedName>
</protein>
<evidence type="ECO:0000256" key="3">
    <source>
        <dbReference type="RuleBase" id="RU362130"/>
    </source>
</evidence>
<feature type="domain" description="Cystatin" evidence="4">
    <location>
        <begin position="6"/>
        <end position="98"/>
    </location>
</feature>
<dbReference type="PANTHER" id="PTHR11413:SF116">
    <property type="entry name" value="MULTICYSTATIN"/>
    <property type="match status" value="1"/>
</dbReference>
<dbReference type="Proteomes" id="UP000834106">
    <property type="component" value="Chromosome 18"/>
</dbReference>
<dbReference type="GO" id="GO:0004869">
    <property type="term" value="F:cysteine-type endopeptidase inhibitor activity"/>
    <property type="evidence" value="ECO:0007669"/>
    <property type="project" value="UniProtKB-KW"/>
</dbReference>